<dbReference type="InterPro" id="IPR005482">
    <property type="entry name" value="Biotin_COase_C"/>
</dbReference>
<dbReference type="InterPro" id="IPR016185">
    <property type="entry name" value="PreATP-grasp_dom_sf"/>
</dbReference>
<dbReference type="SUPFAM" id="SSF50891">
    <property type="entry name" value="Cyclophilin-like"/>
    <property type="match status" value="2"/>
</dbReference>
<dbReference type="SUPFAM" id="SSF160467">
    <property type="entry name" value="PH0987 N-terminal domain-like"/>
    <property type="match status" value="1"/>
</dbReference>
<evidence type="ECO:0000256" key="4">
    <source>
        <dbReference type="ARBA" id="ARBA00022801"/>
    </source>
</evidence>
<keyword evidence="4" id="KW-0378">Hydrolase</keyword>
<proteinExistence type="predicted"/>
<gene>
    <name evidence="12" type="ORF">T310_1761</name>
</gene>
<evidence type="ECO:0000256" key="7">
    <source>
        <dbReference type="PROSITE-ProRule" id="PRU00409"/>
    </source>
</evidence>
<dbReference type="Gene3D" id="2.40.100.10">
    <property type="entry name" value="Cyclophilin-like"/>
    <property type="match status" value="2"/>
</dbReference>
<comment type="caution">
    <text evidence="12">The sequence shown here is derived from an EMBL/GenBank/DDBJ whole genome shotgun (WGS) entry which is preliminary data.</text>
</comment>
<dbReference type="InterPro" id="IPR003833">
    <property type="entry name" value="CT_C_D"/>
</dbReference>
<evidence type="ECO:0000256" key="3">
    <source>
        <dbReference type="ARBA" id="ARBA00022741"/>
    </source>
</evidence>
<dbReference type="Proteomes" id="UP000053958">
    <property type="component" value="Unassembled WGS sequence"/>
</dbReference>
<dbReference type="SUPFAM" id="SSF52440">
    <property type="entry name" value="PreATP-grasp domain"/>
    <property type="match status" value="1"/>
</dbReference>
<reference evidence="12 13" key="1">
    <citation type="submission" date="2015-04" db="EMBL/GenBank/DDBJ databases">
        <authorList>
            <person name="Heijne W.H."/>
            <person name="Fedorova N.D."/>
            <person name="Nierman W.C."/>
            <person name="Vollebregt A.W."/>
            <person name="Zhao Z."/>
            <person name="Wu L."/>
            <person name="Kumar M."/>
            <person name="Stam H."/>
            <person name="van den Berg M.A."/>
            <person name="Pel H.J."/>
        </authorList>
    </citation>
    <scope>NUCLEOTIDE SEQUENCE [LARGE SCALE GENOMIC DNA]</scope>
    <source>
        <strain evidence="12 13">CBS 393.64</strain>
    </source>
</reference>
<keyword evidence="5 7" id="KW-0067">ATP-binding</keyword>
<dbReference type="PANTHER" id="PTHR18866:SF128">
    <property type="entry name" value="UREA AMIDOLYASE"/>
    <property type="match status" value="1"/>
</dbReference>
<dbReference type="Pfam" id="PF02626">
    <property type="entry name" value="CT_A_B"/>
    <property type="match status" value="1"/>
</dbReference>
<dbReference type="Pfam" id="PF02785">
    <property type="entry name" value="Biotin_carb_C"/>
    <property type="match status" value="1"/>
</dbReference>
<comment type="cofactor">
    <cofactor evidence="1">
        <name>biotin</name>
        <dbReference type="ChEBI" id="CHEBI:57586"/>
    </cofactor>
</comment>
<dbReference type="InterPro" id="IPR050856">
    <property type="entry name" value="Biotin_carboxylase_complex"/>
</dbReference>
<dbReference type="EMBL" id="LASV01000072">
    <property type="protein sequence ID" value="KKA24222.1"/>
    <property type="molecule type" value="Genomic_DNA"/>
</dbReference>
<dbReference type="PROSITE" id="PS50968">
    <property type="entry name" value="BIOTINYL_LIPOYL"/>
    <property type="match status" value="1"/>
</dbReference>
<evidence type="ECO:0000313" key="12">
    <source>
        <dbReference type="EMBL" id="KKA24222.1"/>
    </source>
</evidence>
<keyword evidence="13" id="KW-1185">Reference proteome</keyword>
<dbReference type="InterPro" id="IPR000089">
    <property type="entry name" value="Biotin_lipoyl"/>
</dbReference>
<dbReference type="RefSeq" id="XP_013330834.1">
    <property type="nucleotide sequence ID" value="XM_013475380.1"/>
</dbReference>
<feature type="domain" description="ATP-grasp" evidence="10">
    <location>
        <begin position="121"/>
        <end position="321"/>
    </location>
</feature>
<dbReference type="Gene3D" id="3.30.470.20">
    <property type="entry name" value="ATP-grasp fold, B domain"/>
    <property type="match status" value="1"/>
</dbReference>
<dbReference type="SUPFAM" id="SSF51246">
    <property type="entry name" value="Rudiment single hybrid motif"/>
    <property type="match status" value="1"/>
</dbReference>
<dbReference type="Pfam" id="PF02786">
    <property type="entry name" value="CPSase_L_D2"/>
    <property type="match status" value="1"/>
</dbReference>
<dbReference type="SMART" id="SM00796">
    <property type="entry name" value="AHS1"/>
    <property type="match status" value="1"/>
</dbReference>
<dbReference type="Pfam" id="PF02682">
    <property type="entry name" value="CT_C_D"/>
    <property type="match status" value="1"/>
</dbReference>
<dbReference type="PANTHER" id="PTHR18866">
    <property type="entry name" value="CARBOXYLASE:PYRUVATE/ACETYL-COA/PROPIONYL-COA CARBOXYLASE"/>
    <property type="match status" value="1"/>
</dbReference>
<dbReference type="InterPro" id="IPR011761">
    <property type="entry name" value="ATP-grasp"/>
</dbReference>
<evidence type="ECO:0000256" key="5">
    <source>
        <dbReference type="ARBA" id="ARBA00022840"/>
    </source>
</evidence>
<dbReference type="GO" id="GO:0005524">
    <property type="term" value="F:ATP binding"/>
    <property type="evidence" value="ECO:0007669"/>
    <property type="project" value="UniProtKB-UniRule"/>
</dbReference>
<evidence type="ECO:0000313" key="13">
    <source>
        <dbReference type="Proteomes" id="UP000053958"/>
    </source>
</evidence>
<evidence type="ECO:0000256" key="8">
    <source>
        <dbReference type="SAM" id="Coils"/>
    </source>
</evidence>
<dbReference type="InterPro" id="IPR011764">
    <property type="entry name" value="Biotin_carboxylation_dom"/>
</dbReference>
<evidence type="ECO:0000256" key="1">
    <source>
        <dbReference type="ARBA" id="ARBA00001953"/>
    </source>
</evidence>
<dbReference type="SMART" id="SM00878">
    <property type="entry name" value="Biotin_carb_C"/>
    <property type="match status" value="1"/>
</dbReference>
<dbReference type="InterPro" id="IPR005481">
    <property type="entry name" value="BC-like_N"/>
</dbReference>
<dbReference type="SUPFAM" id="SSF51230">
    <property type="entry name" value="Single hybrid motif"/>
    <property type="match status" value="1"/>
</dbReference>
<dbReference type="PROSITE" id="PS50979">
    <property type="entry name" value="BC"/>
    <property type="match status" value="1"/>
</dbReference>
<dbReference type="GO" id="GO:0004847">
    <property type="term" value="F:urea carboxylase activity"/>
    <property type="evidence" value="ECO:0007669"/>
    <property type="project" value="UniProtKB-EC"/>
</dbReference>
<name>A0A0F4Z139_RASE3</name>
<dbReference type="PROSITE" id="PS50975">
    <property type="entry name" value="ATP_GRASP"/>
    <property type="match status" value="1"/>
</dbReference>
<dbReference type="STRING" id="1408163.A0A0F4Z139"/>
<feature type="domain" description="Biotin carboxylation" evidence="11">
    <location>
        <begin position="3"/>
        <end position="463"/>
    </location>
</feature>
<keyword evidence="3 7" id="KW-0547">Nucleotide-binding</keyword>
<dbReference type="PROSITE" id="PS00867">
    <property type="entry name" value="CPSASE_2"/>
    <property type="match status" value="1"/>
</dbReference>
<feature type="domain" description="Lipoyl-binding" evidence="9">
    <location>
        <begin position="1160"/>
        <end position="1240"/>
    </location>
</feature>
<organism evidence="12 13">
    <name type="scientific">Rasamsonia emersonii (strain ATCC 16479 / CBS 393.64 / IMI 116815)</name>
    <dbReference type="NCBI Taxonomy" id="1408163"/>
    <lineage>
        <taxon>Eukaryota</taxon>
        <taxon>Fungi</taxon>
        <taxon>Dikarya</taxon>
        <taxon>Ascomycota</taxon>
        <taxon>Pezizomycotina</taxon>
        <taxon>Eurotiomycetes</taxon>
        <taxon>Eurotiomycetidae</taxon>
        <taxon>Eurotiales</taxon>
        <taxon>Trichocomaceae</taxon>
        <taxon>Rasamsonia</taxon>
    </lineage>
</organism>
<dbReference type="Pfam" id="PF00364">
    <property type="entry name" value="Biotin_lipoyl"/>
    <property type="match status" value="1"/>
</dbReference>
<feature type="coiled-coil region" evidence="8">
    <location>
        <begin position="1106"/>
        <end position="1140"/>
    </location>
</feature>
<keyword evidence="8" id="KW-0175">Coiled coil</keyword>
<dbReference type="GO" id="GO:0016787">
    <property type="term" value="F:hydrolase activity"/>
    <property type="evidence" value="ECO:0007669"/>
    <property type="project" value="UniProtKB-KW"/>
</dbReference>
<dbReference type="Gene3D" id="2.40.50.100">
    <property type="match status" value="1"/>
</dbReference>
<evidence type="ECO:0000259" key="11">
    <source>
        <dbReference type="PROSITE" id="PS50979"/>
    </source>
</evidence>
<dbReference type="SUPFAM" id="SSF56059">
    <property type="entry name" value="Glutathione synthetase ATP-binding domain-like"/>
    <property type="match status" value="1"/>
</dbReference>
<evidence type="ECO:0000256" key="2">
    <source>
        <dbReference type="ARBA" id="ARBA00022598"/>
    </source>
</evidence>
<dbReference type="SMART" id="SM00797">
    <property type="entry name" value="AHS2"/>
    <property type="match status" value="1"/>
</dbReference>
<dbReference type="Pfam" id="PF00289">
    <property type="entry name" value="Biotin_carb_N"/>
    <property type="match status" value="1"/>
</dbReference>
<dbReference type="InterPro" id="IPR011053">
    <property type="entry name" value="Single_hybrid_motif"/>
</dbReference>
<sequence>MESLKTLLVANRGEIAVRISKTAKKLGIRTIAIYTEPDAASTHVHLADEAVLLFGPPSTAYIDGDQIVAIAKKYQVDAIIPGYGFLSENAAFARAVSEAGIVFVGPSPESIEAFGLKHTARELATKAGVPIVPGTQSLVQTEDEALEASRKLGFPVMLKATAGGGGMGLLTCQNEDEVQQSFATVRSRGETLFKNAGVFVERYYPSSHHIELQVFGNGDGKAIHFGERECSIQRRHQKVIEECPSPFLVKHPELRQKLADAAVRLAESIHYGSAGTVEYLVDDDTGDFFFLEMNTRLQVEHGITELCYGVDLVELMLKQADAQRSGRKGLDASYLEKLQAITPSGAAIEARVYAENPVKDFAPTSGTLQSVEWKELPGSRFDTWVYTGTKVSANYGRMIPEDLMYSTLSFNADAKTVAGLQTILTESRICGPPTNLDFLAAILRDETFIAGKTLTRFLNNFEFRPATIDVLSGGAYTLIEDWPGRPTIGRGFCHSGPMDPLAFRIANALVGNPVGTEALEITLSGPDLRFLAPAVISLCGAPMEAKLDNTSIPMWSRIYVSAGQRLTIGKTTEGGCRAYLAVWGGFPNVAKWFGSKSTAPMVGVGGYQGRQLASGDLLAITDHLPEGKRELSIPKRLIPKYPSEWELLAMPGPYDEGYITPESIDTLWGATWTVSHNAVRGGIRLIGPKPIWSRSDGGEGGSHPSNVIEYGYPMGALNWTGDDPVIFPVDAPDFGGFVCSQTVVKASFWQLGQIKAGDTVKFRRVSLESALSARRDVETFVDRIVQGCADGNFDHIIPLKEELPPELKREEGGPALVHQIPEQEDGKQPLVSYRQGGDDYLLIDYGHGSFDLNYRCRTTALIKVLKEGTGDISFSSGLISTVGCGNSLMLYYDGLKIPQHKLIDYLCMLESKIGDLTEAKVPSRRFRLPITFESKRQKEALQRYMETQRPYASYLPDNLEFVAKNNAFTREEVENIFLTVSLMVISVGFFTALPLGLPVDPRQRMNCPKMNPSRVYTPAGSVSWGGSCMAIYNVDSPGGYQLTGMTIPGVDILGSKKGYSQEKPWLFEDFDQITFYRVSEEEYERQLALFNSGRYEYEWEEVVFDMAEHNKLLRETRDEVDAIRARQRKAQAEMERLEAELLARWEKEKAANSVSVDTIEALLQDPEIIPIEAPLNANVWKVQIQEGDPIGKDQVVVILEAMKLEIAVRTEEQGSNAVVEKVLVKPNDVVQAGQPLILVRKKK</sequence>
<protein>
    <submittedName>
        <fullName evidence="12">Urea carboxylase</fullName>
        <ecNumber evidence="12">6.3.4.6</ecNumber>
    </submittedName>
</protein>
<dbReference type="GeneID" id="25314112"/>
<dbReference type="GO" id="GO:0046872">
    <property type="term" value="F:metal ion binding"/>
    <property type="evidence" value="ECO:0007669"/>
    <property type="project" value="InterPro"/>
</dbReference>
<keyword evidence="2 12" id="KW-0436">Ligase</keyword>
<dbReference type="FunFam" id="3.40.50.20:FF:000010">
    <property type="entry name" value="Propionyl-CoA carboxylase subunit alpha"/>
    <property type="match status" value="1"/>
</dbReference>
<dbReference type="InterPro" id="IPR005479">
    <property type="entry name" value="CPAse_ATP-bd"/>
</dbReference>
<evidence type="ECO:0000256" key="6">
    <source>
        <dbReference type="ARBA" id="ARBA00023267"/>
    </source>
</evidence>
<dbReference type="InterPro" id="IPR003778">
    <property type="entry name" value="CT_A_B"/>
</dbReference>
<evidence type="ECO:0000259" key="9">
    <source>
        <dbReference type="PROSITE" id="PS50968"/>
    </source>
</evidence>
<evidence type="ECO:0000259" key="10">
    <source>
        <dbReference type="PROSITE" id="PS50975"/>
    </source>
</evidence>
<accession>A0A0F4Z139</accession>
<dbReference type="FunFam" id="3.30.1490.20:FF:000003">
    <property type="entry name" value="acetyl-CoA carboxylase isoform X1"/>
    <property type="match status" value="1"/>
</dbReference>
<keyword evidence="6" id="KW-0092">Biotin</keyword>
<dbReference type="InterPro" id="IPR011054">
    <property type="entry name" value="Rudment_hybrid_motif"/>
</dbReference>
<dbReference type="AlphaFoldDB" id="A0A0F4Z139"/>
<dbReference type="OrthoDB" id="196847at2759"/>
<dbReference type="CDD" id="cd06850">
    <property type="entry name" value="biotinyl_domain"/>
    <property type="match status" value="1"/>
</dbReference>
<dbReference type="InterPro" id="IPR029000">
    <property type="entry name" value="Cyclophilin-like_dom_sf"/>
</dbReference>
<dbReference type="EC" id="6.3.4.6" evidence="12"/>
<dbReference type="Gene3D" id="3.30.1360.40">
    <property type="match status" value="1"/>
</dbReference>
<dbReference type="PROSITE" id="PS00866">
    <property type="entry name" value="CPSASE_1"/>
    <property type="match status" value="1"/>
</dbReference>